<dbReference type="InterPro" id="IPR006225">
    <property type="entry name" value="PsdUridine_synth_RluC/D"/>
</dbReference>
<sequence>MKSLNIAATEEMAGLRLDKALAFIPEIENRSRAAHLIDNARVLLNGKVEKASAKVKLGDQIQINLPEPTPTELQPYDLKLDVLFEDEDVIVINKPAGLVVHPAAGHAHDTLVNALISHTDDLSMKFGEERPGIVHRLDKETSGIIVVAKNDKAHESLTSQFKERSTHRIYYAVAIGTARTLSGTIKSYLARHPVDRKRYASVIGEDRQPLIDQEEPPLIGKWAVTHYDVLARKSGLTYLKLKLETGRTHQIRVHLSENALPIAGDVLYGADKKIRTIEQKGIQEDLRKLPRFLLHAAELGFTHPKTGEQMFFQQDWPEDILSLIKKWGLL</sequence>
<dbReference type="Pfam" id="PF01479">
    <property type="entry name" value="S4"/>
    <property type="match status" value="1"/>
</dbReference>
<dbReference type="EC" id="5.4.99.-" evidence="4"/>
<comment type="catalytic activity">
    <reaction evidence="4">
        <text>a uridine in RNA = a pseudouridine in RNA</text>
        <dbReference type="Rhea" id="RHEA:48348"/>
        <dbReference type="Rhea" id="RHEA-COMP:12068"/>
        <dbReference type="Rhea" id="RHEA-COMP:12069"/>
        <dbReference type="ChEBI" id="CHEBI:65314"/>
        <dbReference type="ChEBI" id="CHEBI:65315"/>
    </reaction>
</comment>
<comment type="similarity">
    <text evidence="1 4">Belongs to the pseudouridine synthase RluA family.</text>
</comment>
<name>A0ABT6DDZ0_9BACT</name>
<dbReference type="InterPro" id="IPR006224">
    <property type="entry name" value="PsdUridine_synth_RluA-like_CS"/>
</dbReference>
<dbReference type="InterPro" id="IPR050188">
    <property type="entry name" value="RluA_PseudoU_synthase"/>
</dbReference>
<gene>
    <name evidence="6" type="ORF">NWE73_01595</name>
</gene>
<evidence type="ECO:0000256" key="3">
    <source>
        <dbReference type="PROSITE-ProRule" id="PRU00182"/>
    </source>
</evidence>
<proteinExistence type="inferred from homology"/>
<keyword evidence="7" id="KW-1185">Reference proteome</keyword>
<dbReference type="InterPro" id="IPR006145">
    <property type="entry name" value="PsdUridine_synth_RsuA/RluA"/>
</dbReference>
<dbReference type="Pfam" id="PF00849">
    <property type="entry name" value="PseudoU_synth_2"/>
    <property type="match status" value="1"/>
</dbReference>
<evidence type="ECO:0000256" key="4">
    <source>
        <dbReference type="RuleBase" id="RU362028"/>
    </source>
</evidence>
<dbReference type="Gene3D" id="3.30.2350.10">
    <property type="entry name" value="Pseudouridine synthase"/>
    <property type="match status" value="1"/>
</dbReference>
<dbReference type="EMBL" id="JANRMI010000001">
    <property type="protein sequence ID" value="MDG0815037.1"/>
    <property type="molecule type" value="Genomic_DNA"/>
</dbReference>
<protein>
    <recommendedName>
        <fullName evidence="4">Pseudouridine synthase</fullName>
        <ecNumber evidence="4">5.4.99.-</ecNumber>
    </recommendedName>
</protein>
<dbReference type="PROSITE" id="PS01129">
    <property type="entry name" value="PSI_RLU"/>
    <property type="match status" value="1"/>
</dbReference>
<dbReference type="PANTHER" id="PTHR21600">
    <property type="entry name" value="MITOCHONDRIAL RNA PSEUDOURIDINE SYNTHASE"/>
    <property type="match status" value="1"/>
</dbReference>
<dbReference type="RefSeq" id="WP_277576515.1">
    <property type="nucleotide sequence ID" value="NZ_JANRMI010000001.1"/>
</dbReference>
<evidence type="ECO:0000313" key="7">
    <source>
        <dbReference type="Proteomes" id="UP001152321"/>
    </source>
</evidence>
<dbReference type="SUPFAM" id="SSF55174">
    <property type="entry name" value="Alpha-L RNA-binding motif"/>
    <property type="match status" value="1"/>
</dbReference>
<dbReference type="PROSITE" id="PS50889">
    <property type="entry name" value="S4"/>
    <property type="match status" value="1"/>
</dbReference>
<dbReference type="SUPFAM" id="SSF55120">
    <property type="entry name" value="Pseudouridine synthase"/>
    <property type="match status" value="1"/>
</dbReference>
<reference evidence="6" key="1">
    <citation type="submission" date="2022-08" db="EMBL/GenBank/DDBJ databases">
        <title>Novel Bdellovibrio Species Isolated from Svalbard: Designation Bdellovibrio svalbardensis.</title>
        <authorList>
            <person name="Mitchell R.J."/>
            <person name="Choi S.Y."/>
        </authorList>
    </citation>
    <scope>NUCLEOTIDE SEQUENCE</scope>
    <source>
        <strain evidence="6">PAP01</strain>
    </source>
</reference>
<comment type="function">
    <text evidence="4">Responsible for synthesis of pseudouridine from uracil.</text>
</comment>
<comment type="caution">
    <text evidence="6">The sequence shown here is derived from an EMBL/GenBank/DDBJ whole genome shotgun (WGS) entry which is preliminary data.</text>
</comment>
<dbReference type="NCBIfam" id="TIGR00005">
    <property type="entry name" value="rluA_subfam"/>
    <property type="match status" value="1"/>
</dbReference>
<evidence type="ECO:0000259" key="5">
    <source>
        <dbReference type="SMART" id="SM00363"/>
    </source>
</evidence>
<dbReference type="CDD" id="cd00165">
    <property type="entry name" value="S4"/>
    <property type="match status" value="1"/>
</dbReference>
<keyword evidence="3" id="KW-0694">RNA-binding</keyword>
<dbReference type="InterPro" id="IPR036986">
    <property type="entry name" value="S4_RNA-bd_sf"/>
</dbReference>
<dbReference type="Gene3D" id="3.10.290.10">
    <property type="entry name" value="RNA-binding S4 domain"/>
    <property type="match status" value="1"/>
</dbReference>
<dbReference type="InterPro" id="IPR002942">
    <property type="entry name" value="S4_RNA-bd"/>
</dbReference>
<feature type="domain" description="RNA-binding S4" evidence="5">
    <location>
        <begin position="15"/>
        <end position="74"/>
    </location>
</feature>
<evidence type="ECO:0000313" key="6">
    <source>
        <dbReference type="EMBL" id="MDG0815037.1"/>
    </source>
</evidence>
<evidence type="ECO:0000256" key="1">
    <source>
        <dbReference type="ARBA" id="ARBA00010876"/>
    </source>
</evidence>
<keyword evidence="2 4" id="KW-0413">Isomerase</keyword>
<evidence type="ECO:0000256" key="2">
    <source>
        <dbReference type="ARBA" id="ARBA00023235"/>
    </source>
</evidence>
<dbReference type="CDD" id="cd02869">
    <property type="entry name" value="PseudoU_synth_RluA_like"/>
    <property type="match status" value="1"/>
</dbReference>
<dbReference type="InterPro" id="IPR020103">
    <property type="entry name" value="PsdUridine_synth_cat_dom_sf"/>
</dbReference>
<dbReference type="Proteomes" id="UP001152321">
    <property type="component" value="Unassembled WGS sequence"/>
</dbReference>
<dbReference type="SMART" id="SM00363">
    <property type="entry name" value="S4"/>
    <property type="match status" value="1"/>
</dbReference>
<dbReference type="PANTHER" id="PTHR21600:SF44">
    <property type="entry name" value="RIBOSOMAL LARGE SUBUNIT PSEUDOURIDINE SYNTHASE D"/>
    <property type="match status" value="1"/>
</dbReference>
<organism evidence="6 7">
    <name type="scientific">Bdellovibrio svalbardensis</name>
    <dbReference type="NCBI Taxonomy" id="2972972"/>
    <lineage>
        <taxon>Bacteria</taxon>
        <taxon>Pseudomonadati</taxon>
        <taxon>Bdellovibrionota</taxon>
        <taxon>Bdellovibrionia</taxon>
        <taxon>Bdellovibrionales</taxon>
        <taxon>Pseudobdellovibrionaceae</taxon>
        <taxon>Bdellovibrio</taxon>
    </lineage>
</organism>
<accession>A0ABT6DDZ0</accession>